<evidence type="ECO:0000256" key="1">
    <source>
        <dbReference type="ARBA" id="ARBA00007401"/>
    </source>
</evidence>
<dbReference type="Gene3D" id="2.60.40.10">
    <property type="entry name" value="Immunoglobulins"/>
    <property type="match status" value="3"/>
</dbReference>
<evidence type="ECO:0000256" key="4">
    <source>
        <dbReference type="RuleBase" id="RU361154"/>
    </source>
</evidence>
<feature type="domain" description="F5/8 type C" evidence="5">
    <location>
        <begin position="1104"/>
        <end position="1260"/>
    </location>
</feature>
<dbReference type="InterPro" id="IPR016134">
    <property type="entry name" value="Dockerin_dom"/>
</dbReference>
<dbReference type="InterPro" id="IPR002105">
    <property type="entry name" value="Dockerin_1_rpt"/>
</dbReference>
<dbReference type="SUPFAM" id="SSF49303">
    <property type="entry name" value="beta-Galactosidase/glucuronidase domain"/>
    <property type="match status" value="1"/>
</dbReference>
<evidence type="ECO:0000256" key="3">
    <source>
        <dbReference type="ARBA" id="ARBA00023295"/>
    </source>
</evidence>
<dbReference type="Gene3D" id="1.10.1330.10">
    <property type="entry name" value="Dockerin domain"/>
    <property type="match status" value="1"/>
</dbReference>
<dbReference type="InterPro" id="IPR013783">
    <property type="entry name" value="Ig-like_fold"/>
</dbReference>
<dbReference type="InterPro" id="IPR017853">
    <property type="entry name" value="GH"/>
</dbReference>
<dbReference type="Pfam" id="PF18565">
    <property type="entry name" value="Glyco_hydro2_C5"/>
    <property type="match status" value="1"/>
</dbReference>
<dbReference type="CDD" id="cd14254">
    <property type="entry name" value="Dockerin_II"/>
    <property type="match status" value="1"/>
</dbReference>
<dbReference type="PROSITE" id="PS00018">
    <property type="entry name" value="EF_HAND_1"/>
    <property type="match status" value="1"/>
</dbReference>
<dbReference type="InterPro" id="IPR006104">
    <property type="entry name" value="Glyco_hydro_2_N"/>
</dbReference>
<accession>A0ABW0KAD5</accession>
<dbReference type="Pfam" id="PF00754">
    <property type="entry name" value="F5_F8_type_C"/>
    <property type="match status" value="3"/>
</dbReference>
<dbReference type="InterPro" id="IPR006102">
    <property type="entry name" value="Ig-like_GH2"/>
</dbReference>
<dbReference type="InterPro" id="IPR008979">
    <property type="entry name" value="Galactose-bd-like_sf"/>
</dbReference>
<dbReference type="InterPro" id="IPR018247">
    <property type="entry name" value="EF_Hand_1_Ca_BS"/>
</dbReference>
<keyword evidence="8" id="KW-1185">Reference proteome</keyword>
<feature type="domain" description="F5/8 type C" evidence="5">
    <location>
        <begin position="968"/>
        <end position="1057"/>
    </location>
</feature>
<dbReference type="Pfam" id="PF02836">
    <property type="entry name" value="Glyco_hydro_2_C"/>
    <property type="match status" value="1"/>
</dbReference>
<organism evidence="7 8">
    <name type="scientific">Paenibacillus aestuarii</name>
    <dbReference type="NCBI Taxonomy" id="516965"/>
    <lineage>
        <taxon>Bacteria</taxon>
        <taxon>Bacillati</taxon>
        <taxon>Bacillota</taxon>
        <taxon>Bacilli</taxon>
        <taxon>Bacillales</taxon>
        <taxon>Paenibacillaceae</taxon>
        <taxon>Paenibacillus</taxon>
    </lineage>
</organism>
<feature type="domain" description="Dockerin" evidence="6">
    <location>
        <begin position="1493"/>
        <end position="1555"/>
    </location>
</feature>
<dbReference type="Pfam" id="PF00404">
    <property type="entry name" value="Dockerin_1"/>
    <property type="match status" value="1"/>
</dbReference>
<evidence type="ECO:0000256" key="2">
    <source>
        <dbReference type="ARBA" id="ARBA00022801"/>
    </source>
</evidence>
<dbReference type="SUPFAM" id="SSF49384">
    <property type="entry name" value="Carbohydrate-binding domain"/>
    <property type="match status" value="1"/>
</dbReference>
<dbReference type="InterPro" id="IPR008965">
    <property type="entry name" value="CBM2/CBM3_carb-bd_dom_sf"/>
</dbReference>
<dbReference type="SUPFAM" id="SSF49373">
    <property type="entry name" value="Invasin/intimin cell-adhesion fragments"/>
    <property type="match status" value="1"/>
</dbReference>
<evidence type="ECO:0000259" key="5">
    <source>
        <dbReference type="PROSITE" id="PS50022"/>
    </source>
</evidence>
<dbReference type="InterPro" id="IPR036439">
    <property type="entry name" value="Dockerin_dom_sf"/>
</dbReference>
<dbReference type="Gene3D" id="3.20.20.80">
    <property type="entry name" value="Glycosidases"/>
    <property type="match status" value="1"/>
</dbReference>
<dbReference type="InterPro" id="IPR040605">
    <property type="entry name" value="Glyco_hydro2_dom5"/>
</dbReference>
<dbReference type="InterPro" id="IPR000421">
    <property type="entry name" value="FA58C"/>
</dbReference>
<dbReference type="SUPFAM" id="SSF49785">
    <property type="entry name" value="Galactose-binding domain-like"/>
    <property type="match status" value="4"/>
</dbReference>
<dbReference type="Proteomes" id="UP001596044">
    <property type="component" value="Unassembled WGS sequence"/>
</dbReference>
<dbReference type="Pfam" id="PF00703">
    <property type="entry name" value="Glyco_hydro_2"/>
    <property type="match status" value="1"/>
</dbReference>
<dbReference type="InterPro" id="IPR006103">
    <property type="entry name" value="Glyco_hydro_2_cat"/>
</dbReference>
<dbReference type="CDD" id="cd08547">
    <property type="entry name" value="Type_II_cohesin"/>
    <property type="match status" value="1"/>
</dbReference>
<comment type="similarity">
    <text evidence="1 4">Belongs to the glycosyl hydrolase 2 family.</text>
</comment>
<dbReference type="Pfam" id="PF02837">
    <property type="entry name" value="Glyco_hydro_2_N"/>
    <property type="match status" value="1"/>
</dbReference>
<feature type="domain" description="F5/8 type C" evidence="5">
    <location>
        <begin position="827"/>
        <end position="966"/>
    </location>
</feature>
<sequence>MMKAIARLILSFVIVLGTLVSNFSVLASADQGSILGSERNVLNFNSSWGFYRGDLTGAEAVGFDDSAFANVTIPHTMRLEKKHANGANAVYSGIGWYRRYFTMDEALKGKTINIDFEGVMIDSDVYLNGEKIYTHNGGYNGFSVDITSKVKYGQTNVLAVKVSSFDNPDTPPGKPLANLDFQHYGGIYRDVTLRITNKLHISDALQAGKTASGGVFVTYPSVSSSSATVNVKTHVVNENQVSATTKVKSKLIDKNGTVVAQDETDALSLVGGEDHQFTQNLTVANPTLWDTVSPYLYSLVSDIYSESGLVDTVTTKIGIRTIEYKSDGFYLNGQKVYLRGANRHQSFQNVGDAASNSMQYRDALQIKEDGFNAVRATHYPNDPAFLDAADELGLLVIECQPGWQNFTHSTQFRELTIRDTREMIRRDRNRPSVILWETSLNETPYPADWAQEATGAAHEEYPGNQLYTAADRGLQGTFYDVNYKAVDTNWSTNPSQWTDFDPNKPFITREWGDFEDSSKALRKEGEAAQIAQNLTRQRYLNGNGYSDWGGLDANDRIGGYFLWSWNDYIRGSATKTLGSGTVDIDRYEKYGYYWLLSMQSARDPHYGPMVFIASTYSLTSSLSVNVFSNADSVKLYQNNVLVKEITRAEASSSVPNIVKKGGSPIFTFNLNSFVPGELRAEAILDGKVVQTHTVRTPGQASQIQIEVRDRGVKPVADGSDLIPVYLKVVDANGTVVPNYSGQVKISVTGEGQLIGTGIPRIGVEEQYVEGGIGFSFVRTTGTSGAIQISASSDGLISANETVNTLPYQGQFVPDGQHTPWVGGVEKLESPVDSVPNIAIGKSVTSSSEQSRNYALNAVDDDESTKWTANGSSLPQWLQVDLGKNYSLAGFKMLWEMKDAAYKYYIEVSKDGINWDKVVDKSTNTTPNGAEETALADSRGRYVRITIVDKITNNYWASLYEFKVIPADLQEPGDIISDDVIQSIDASTESEPGRGTDKLRDGDTTIGTGWLSKSTELPQSVTVKFNKPQTVVGSRIYWEKDSNWYTYDLEVSTNGQVWLKALDSRYVGGQQFTPETFAKSYKNINYARVTIKQIVAGGGYRVGMAELVLYGQDSASDNVPVVIPHSQMTATATSQETAGANNSASNVLDGDNGTIWHTKWDASNPLPQSITLNLGGAYQVTNLKYLPRQDGSTNGVITGYNIYASSDGTNYTKIASGSWNNDKTEKNVQFSAPTTATYMKLEAVQAANNYASAAEINVIGIPIPAEVPITGVQLDKPQVTLKVGQTADLVATVLPEDATNMDVNWSSSDETVAKVEVKDGKTVVTALKAGVVDITVTTVDGHFTAVSKITVQQGDVTPSIALTTLSAADTVQAGQTFTVQLGLSSVTQGVYAQDIKMDFNSNLFEFVSARAVKDGLQLVDTKKDTPGQLRFIIASVGKALMGDSGLLELTFKAKTISQPATGTIAVTDATLADAQGAETKAQASAVNVSIATPPPGIPGDVNHDNKTTIGDLGIVAAKYGRNSSSPDWEQVKQADVNGDGKIDIEDLAFVARKIIE</sequence>
<dbReference type="PROSITE" id="PS51766">
    <property type="entry name" value="DOCKERIN"/>
    <property type="match status" value="1"/>
</dbReference>
<dbReference type="Gene3D" id="2.60.40.1080">
    <property type="match status" value="1"/>
</dbReference>
<dbReference type="PANTHER" id="PTHR42732">
    <property type="entry name" value="BETA-GALACTOSIDASE"/>
    <property type="match status" value="1"/>
</dbReference>
<name>A0ABW0KAD5_9BACL</name>
<keyword evidence="3 4" id="KW-0326">Glycosidase</keyword>
<comment type="caution">
    <text evidence="7">The sequence shown here is derived from an EMBL/GenBank/DDBJ whole genome shotgun (WGS) entry which is preliminary data.</text>
</comment>
<dbReference type="InterPro" id="IPR006101">
    <property type="entry name" value="Glyco_hydro_2"/>
</dbReference>
<dbReference type="PROSITE" id="PS50022">
    <property type="entry name" value="FA58C_3"/>
    <property type="match status" value="3"/>
</dbReference>
<dbReference type="RefSeq" id="WP_270884948.1">
    <property type="nucleotide sequence ID" value="NZ_JAQFVF010000080.1"/>
</dbReference>
<protein>
    <submittedName>
        <fullName evidence="7">Discoidin domain-containing protein</fullName>
    </submittedName>
</protein>
<dbReference type="InterPro" id="IPR003343">
    <property type="entry name" value="Big_2"/>
</dbReference>
<dbReference type="PANTHER" id="PTHR42732:SF1">
    <property type="entry name" value="BETA-MANNOSIDASE"/>
    <property type="match status" value="1"/>
</dbReference>
<dbReference type="SMART" id="SM00635">
    <property type="entry name" value="BID_2"/>
    <property type="match status" value="1"/>
</dbReference>
<evidence type="ECO:0000313" key="7">
    <source>
        <dbReference type="EMBL" id="MFC5449961.1"/>
    </source>
</evidence>
<gene>
    <name evidence="7" type="ORF">ACFPOG_17060</name>
</gene>
<keyword evidence="2 4" id="KW-0378">Hydrolase</keyword>
<dbReference type="Gene3D" id="2.60.120.260">
    <property type="entry name" value="Galactose-binding domain-like"/>
    <property type="match status" value="4"/>
</dbReference>
<dbReference type="PROSITE" id="PS00719">
    <property type="entry name" value="GLYCOSYL_HYDROL_F2_1"/>
    <property type="match status" value="1"/>
</dbReference>
<dbReference type="SUPFAM" id="SSF63446">
    <property type="entry name" value="Type I dockerin domain"/>
    <property type="match status" value="1"/>
</dbReference>
<dbReference type="InterPro" id="IPR051913">
    <property type="entry name" value="GH2_Domain-Containing"/>
</dbReference>
<dbReference type="EMBL" id="JBHSMJ010000022">
    <property type="protein sequence ID" value="MFC5449961.1"/>
    <property type="molecule type" value="Genomic_DNA"/>
</dbReference>
<dbReference type="PRINTS" id="PR00132">
    <property type="entry name" value="GLHYDRLASE2"/>
</dbReference>
<dbReference type="Gene3D" id="2.60.40.680">
    <property type="match status" value="1"/>
</dbReference>
<dbReference type="SUPFAM" id="SSF51445">
    <property type="entry name" value="(Trans)glycosidases"/>
    <property type="match status" value="1"/>
</dbReference>
<dbReference type="InterPro" id="IPR036156">
    <property type="entry name" value="Beta-gal/glucu_dom_sf"/>
</dbReference>
<dbReference type="InterPro" id="IPR023230">
    <property type="entry name" value="Glyco_hydro_2_CS"/>
</dbReference>
<proteinExistence type="inferred from homology"/>
<dbReference type="Pfam" id="PF02368">
    <property type="entry name" value="Big_2"/>
    <property type="match status" value="1"/>
</dbReference>
<evidence type="ECO:0000313" key="8">
    <source>
        <dbReference type="Proteomes" id="UP001596044"/>
    </source>
</evidence>
<reference evidence="8" key="1">
    <citation type="journal article" date="2019" name="Int. J. Syst. Evol. Microbiol.">
        <title>The Global Catalogue of Microorganisms (GCM) 10K type strain sequencing project: providing services to taxonomists for standard genome sequencing and annotation.</title>
        <authorList>
            <consortium name="The Broad Institute Genomics Platform"/>
            <consortium name="The Broad Institute Genome Sequencing Center for Infectious Disease"/>
            <person name="Wu L."/>
            <person name="Ma J."/>
        </authorList>
    </citation>
    <scope>NUCLEOTIDE SEQUENCE [LARGE SCALE GENOMIC DNA]</scope>
    <source>
        <strain evidence="8">KACC 11904</strain>
    </source>
</reference>
<dbReference type="InterPro" id="IPR008964">
    <property type="entry name" value="Invasin/intimin_cell_adhesion"/>
</dbReference>
<evidence type="ECO:0000259" key="6">
    <source>
        <dbReference type="PROSITE" id="PS51766"/>
    </source>
</evidence>